<name>A0ABX1GLV1_9FLAO</name>
<organism evidence="1 2">
    <name type="scientific">Croceivirga thetidis</name>
    <dbReference type="NCBI Taxonomy" id="2721623"/>
    <lineage>
        <taxon>Bacteria</taxon>
        <taxon>Pseudomonadati</taxon>
        <taxon>Bacteroidota</taxon>
        <taxon>Flavobacteriia</taxon>
        <taxon>Flavobacteriales</taxon>
        <taxon>Flavobacteriaceae</taxon>
        <taxon>Croceivirga</taxon>
    </lineage>
</organism>
<dbReference type="PROSITE" id="PS51257">
    <property type="entry name" value="PROKAR_LIPOPROTEIN"/>
    <property type="match status" value="1"/>
</dbReference>
<sequence>MRCFLCTLVLILAVGGCRKAPETADNGDSAEISLFTFQGTPNVLKLEGEAISISSNWKEFAQLERGFDVMFQATTKEDLILAINDLLDSEKVLREGEYPEKFDTAKIKSRQKVFRTFLLKIKAGLANNLDVTEGLKQMLSAYNALRNQMNSIVNNTLDTELILNESF</sequence>
<protein>
    <submittedName>
        <fullName evidence="1">Uncharacterized protein</fullName>
    </submittedName>
</protein>
<keyword evidence="2" id="KW-1185">Reference proteome</keyword>
<evidence type="ECO:0000313" key="2">
    <source>
        <dbReference type="Proteomes" id="UP000718451"/>
    </source>
</evidence>
<reference evidence="1 2" key="1">
    <citation type="submission" date="2020-04" db="EMBL/GenBank/DDBJ databases">
        <authorList>
            <person name="Yoon J."/>
        </authorList>
    </citation>
    <scope>NUCLEOTIDE SEQUENCE [LARGE SCALE GENOMIC DNA]</scope>
    <source>
        <strain evidence="1 2">DJ-13</strain>
    </source>
</reference>
<evidence type="ECO:0000313" key="1">
    <source>
        <dbReference type="EMBL" id="NKI30887.1"/>
    </source>
</evidence>
<dbReference type="RefSeq" id="WP_168551112.1">
    <property type="nucleotide sequence ID" value="NZ_JAAWWL010000001.1"/>
</dbReference>
<accession>A0ABX1GLV1</accession>
<dbReference type="EMBL" id="JAAWWL010000001">
    <property type="protein sequence ID" value="NKI30887.1"/>
    <property type="molecule type" value="Genomic_DNA"/>
</dbReference>
<dbReference type="Proteomes" id="UP000718451">
    <property type="component" value="Unassembled WGS sequence"/>
</dbReference>
<proteinExistence type="predicted"/>
<comment type="caution">
    <text evidence="1">The sequence shown here is derived from an EMBL/GenBank/DDBJ whole genome shotgun (WGS) entry which is preliminary data.</text>
</comment>
<gene>
    <name evidence="1" type="ORF">HCU67_02955</name>
</gene>